<proteinExistence type="predicted"/>
<dbReference type="PROSITE" id="PS50118">
    <property type="entry name" value="HMG_BOX_2"/>
    <property type="match status" value="5"/>
</dbReference>
<evidence type="ECO:0000256" key="4">
    <source>
        <dbReference type="ARBA" id="ARBA00023125"/>
    </source>
</evidence>
<keyword evidence="3" id="KW-0805">Transcription regulation</keyword>
<feature type="compositionally biased region" description="Polar residues" evidence="9">
    <location>
        <begin position="7"/>
        <end position="22"/>
    </location>
</feature>
<protein>
    <recommendedName>
        <fullName evidence="10">HMG box domain-containing protein</fullName>
    </recommendedName>
</protein>
<dbReference type="CDD" id="cd21999">
    <property type="entry name" value="HMG-box_UBF1_rpt2"/>
    <property type="match status" value="1"/>
</dbReference>
<comment type="subcellular location">
    <subcellularLocation>
        <location evidence="1">Nucleus</location>
    </subcellularLocation>
</comment>
<feature type="region of interest" description="Disordered" evidence="9">
    <location>
        <begin position="480"/>
        <end position="505"/>
    </location>
</feature>
<dbReference type="Pfam" id="PF14887">
    <property type="entry name" value="HMG_box_5"/>
    <property type="match status" value="1"/>
</dbReference>
<dbReference type="Pfam" id="PF09011">
    <property type="entry name" value="HMG_box_2"/>
    <property type="match status" value="1"/>
</dbReference>
<feature type="DNA-binding region" description="HMG box" evidence="8">
    <location>
        <begin position="505"/>
        <end position="571"/>
    </location>
</feature>
<dbReference type="GO" id="GO:0005634">
    <property type="term" value="C:nucleus"/>
    <property type="evidence" value="ECO:0007669"/>
    <property type="project" value="UniProtKB-SubCell"/>
</dbReference>
<dbReference type="CDD" id="cd21998">
    <property type="entry name" value="HMG-box_UBF1_rpt1-like"/>
    <property type="match status" value="1"/>
</dbReference>
<evidence type="ECO:0000313" key="12">
    <source>
        <dbReference type="Proteomes" id="UP000770717"/>
    </source>
</evidence>
<dbReference type="CDD" id="cd22002">
    <property type="entry name" value="HMG-box_UBF1_rpt5"/>
    <property type="match status" value="1"/>
</dbReference>
<feature type="DNA-binding region" description="HMG box" evidence="8">
    <location>
        <begin position="196"/>
        <end position="264"/>
    </location>
</feature>
<keyword evidence="2" id="KW-0677">Repeat</keyword>
<name>A0A8J6K0I4_ELECQ</name>
<organism evidence="11 12">
    <name type="scientific">Eleutherodactylus coqui</name>
    <name type="common">Puerto Rican coqui</name>
    <dbReference type="NCBI Taxonomy" id="57060"/>
    <lineage>
        <taxon>Eukaryota</taxon>
        <taxon>Metazoa</taxon>
        <taxon>Chordata</taxon>
        <taxon>Craniata</taxon>
        <taxon>Vertebrata</taxon>
        <taxon>Euteleostomi</taxon>
        <taxon>Amphibia</taxon>
        <taxon>Batrachia</taxon>
        <taxon>Anura</taxon>
        <taxon>Neobatrachia</taxon>
        <taxon>Hyloidea</taxon>
        <taxon>Eleutherodactylidae</taxon>
        <taxon>Eleutherodactylinae</taxon>
        <taxon>Eleutherodactylus</taxon>
        <taxon>Eleutherodactylus</taxon>
    </lineage>
</organism>
<reference evidence="11" key="1">
    <citation type="thesis" date="2020" institute="ProQuest LLC" country="789 East Eisenhower Parkway, Ann Arbor, MI, USA">
        <title>Comparative Genomics and Chromosome Evolution.</title>
        <authorList>
            <person name="Mudd A.B."/>
        </authorList>
    </citation>
    <scope>NUCLEOTIDE SEQUENCE</scope>
    <source>
        <strain evidence="11">HN-11 Male</strain>
        <tissue evidence="11">Kidney and liver</tissue>
    </source>
</reference>
<evidence type="ECO:0000256" key="8">
    <source>
        <dbReference type="PROSITE-ProRule" id="PRU00267"/>
    </source>
</evidence>
<evidence type="ECO:0000259" key="10">
    <source>
        <dbReference type="PROSITE" id="PS50118"/>
    </source>
</evidence>
<dbReference type="PANTHER" id="PTHR46318:SF3">
    <property type="entry name" value="UPSTREAM BINDING TRANSCRIPTION FACTOR"/>
    <property type="match status" value="1"/>
</dbReference>
<evidence type="ECO:0000256" key="7">
    <source>
        <dbReference type="ARBA" id="ARBA00023242"/>
    </source>
</evidence>
<dbReference type="Pfam" id="PF00505">
    <property type="entry name" value="HMG_box"/>
    <property type="match status" value="2"/>
</dbReference>
<dbReference type="OrthoDB" id="1919336at2759"/>
<feature type="domain" description="HMG box" evidence="10">
    <location>
        <begin position="419"/>
        <end position="486"/>
    </location>
</feature>
<keyword evidence="5" id="KW-0010">Activator</keyword>
<accession>A0A8J6K0I4</accession>
<dbReference type="Gene3D" id="1.10.30.10">
    <property type="entry name" value="High mobility group box domain"/>
    <property type="match status" value="5"/>
</dbReference>
<evidence type="ECO:0000313" key="11">
    <source>
        <dbReference type="EMBL" id="KAG9474275.1"/>
    </source>
</evidence>
<dbReference type="InterPro" id="IPR029215">
    <property type="entry name" value="HMG_box_5"/>
</dbReference>
<comment type="caution">
    <text evidence="11">The sequence shown here is derived from an EMBL/GenBank/DDBJ whole genome shotgun (WGS) entry which is preliminary data.</text>
</comment>
<feature type="domain" description="HMG box" evidence="10">
    <location>
        <begin position="505"/>
        <end position="571"/>
    </location>
</feature>
<keyword evidence="7 8" id="KW-0539">Nucleus</keyword>
<evidence type="ECO:0000256" key="5">
    <source>
        <dbReference type="ARBA" id="ARBA00023159"/>
    </source>
</evidence>
<evidence type="ECO:0000256" key="6">
    <source>
        <dbReference type="ARBA" id="ARBA00023163"/>
    </source>
</evidence>
<feature type="domain" description="HMG box" evidence="10">
    <location>
        <begin position="297"/>
        <end position="361"/>
    </location>
</feature>
<dbReference type="CDD" id="cd22000">
    <property type="entry name" value="HMG-box_UBF1_rpt3"/>
    <property type="match status" value="1"/>
</dbReference>
<feature type="compositionally biased region" description="Polar residues" evidence="9">
    <location>
        <begin position="384"/>
        <end position="395"/>
    </location>
</feature>
<dbReference type="SMART" id="SM00398">
    <property type="entry name" value="HMG"/>
    <property type="match status" value="5"/>
</dbReference>
<dbReference type="GO" id="GO:0003677">
    <property type="term" value="F:DNA binding"/>
    <property type="evidence" value="ECO:0007669"/>
    <property type="project" value="UniProtKB-UniRule"/>
</dbReference>
<feature type="DNA-binding region" description="HMG box" evidence="8">
    <location>
        <begin position="419"/>
        <end position="486"/>
    </location>
</feature>
<keyword evidence="6" id="KW-0804">Transcription</keyword>
<feature type="domain" description="HMG box" evidence="10">
    <location>
        <begin position="196"/>
        <end position="264"/>
    </location>
</feature>
<evidence type="ECO:0000256" key="9">
    <source>
        <dbReference type="SAM" id="MobiDB-lite"/>
    </source>
</evidence>
<sequence>MNGAAGNEQTNTTMTAPSEQETWSQEDMLILLETMKSIIPSQDSSKFKTTESHMDWNKLAFKNFTGPMCRQKWVEISNEVRKFRTLSEIVHDAEEHVKNPYKGKKLKKHPEFPKKPLTPYFRFFMEKRAKYAKLHPEMSNLDLTKILSKKYKELPDKKKMKYIQDFQDEKQEFEKNLAKFREEHPDLMATKKSDVPEKPKTPQQLWYNHQRKVYLKIKPDASTKDVKDALGKQWSQLSDKKRLKWIHKALEQRKLYENVMREYIQKHPEMNLEEGVTRSTLTKAERQLKDKFDGRPTKPPPNSYSMYCAELMANMKDVPSTERMVLCSQRWKLLSQKEKDAYHKKCEQKKKEYEVELMRFLESLPEEEQKRVLTEEKMMGVNKKGTQASKVSAQEATKAKSKPSQGDKKKNADERGKLPETPKTSEEIWQQSVIGDYLARFKNDRAKALKSMETTWINMEKKEKIMWIKKAAEDQKRYERELSDMRSSPAAPTSAKKMKFQGEPKKAPMNGYQKFSQELLSNGELNHLPLKERMVEIGSRWQRISPNQKDYYKKLAEDQQRLYRMQLETWMKVSRKFGHVTRLFTVGLH</sequence>
<dbReference type="Proteomes" id="UP000770717">
    <property type="component" value="Unassembled WGS sequence"/>
</dbReference>
<dbReference type="EMBL" id="WNTK01000013">
    <property type="protein sequence ID" value="KAG9474275.1"/>
    <property type="molecule type" value="Genomic_DNA"/>
</dbReference>
<dbReference type="PANTHER" id="PTHR46318">
    <property type="entry name" value="UPSTREAM BINDING TRANSCRIPTION FACTOR"/>
    <property type="match status" value="1"/>
</dbReference>
<dbReference type="InterPro" id="IPR051762">
    <property type="entry name" value="UBF1"/>
</dbReference>
<evidence type="ECO:0000256" key="2">
    <source>
        <dbReference type="ARBA" id="ARBA00022737"/>
    </source>
</evidence>
<dbReference type="AlphaFoldDB" id="A0A8J6K0I4"/>
<feature type="DNA-binding region" description="HMG box" evidence="8">
    <location>
        <begin position="113"/>
        <end position="181"/>
    </location>
</feature>
<feature type="DNA-binding region" description="HMG box" evidence="8">
    <location>
        <begin position="297"/>
        <end position="361"/>
    </location>
</feature>
<feature type="domain" description="HMG box" evidence="10">
    <location>
        <begin position="113"/>
        <end position="181"/>
    </location>
</feature>
<feature type="region of interest" description="Disordered" evidence="9">
    <location>
        <begin position="373"/>
        <end position="426"/>
    </location>
</feature>
<dbReference type="SUPFAM" id="SSF47095">
    <property type="entry name" value="HMG-box"/>
    <property type="match status" value="5"/>
</dbReference>
<evidence type="ECO:0000256" key="3">
    <source>
        <dbReference type="ARBA" id="ARBA00023015"/>
    </source>
</evidence>
<dbReference type="InterPro" id="IPR009071">
    <property type="entry name" value="HMG_box_dom"/>
</dbReference>
<feature type="compositionally biased region" description="Basic and acidic residues" evidence="9">
    <location>
        <begin position="405"/>
        <end position="426"/>
    </location>
</feature>
<feature type="region of interest" description="Disordered" evidence="9">
    <location>
        <begin position="1"/>
        <end position="22"/>
    </location>
</feature>
<keyword evidence="12" id="KW-1185">Reference proteome</keyword>
<dbReference type="CDD" id="cd22003">
    <property type="entry name" value="HMG-box_UBF1_rpt6-like"/>
    <property type="match status" value="1"/>
</dbReference>
<gene>
    <name evidence="11" type="ORF">GDO78_004536</name>
</gene>
<dbReference type="InterPro" id="IPR036910">
    <property type="entry name" value="HMG_box_dom_sf"/>
</dbReference>
<evidence type="ECO:0000256" key="1">
    <source>
        <dbReference type="ARBA" id="ARBA00004123"/>
    </source>
</evidence>
<keyword evidence="4 8" id="KW-0238">DNA-binding</keyword>